<feature type="compositionally biased region" description="Basic and acidic residues" evidence="1">
    <location>
        <begin position="83"/>
        <end position="97"/>
    </location>
</feature>
<evidence type="ECO:0000256" key="1">
    <source>
        <dbReference type="SAM" id="MobiDB-lite"/>
    </source>
</evidence>
<feature type="region of interest" description="Disordered" evidence="1">
    <location>
        <begin position="1"/>
        <end position="97"/>
    </location>
</feature>
<protein>
    <submittedName>
        <fullName evidence="2">Uncharacterized protein</fullName>
    </submittedName>
</protein>
<reference evidence="2 3" key="1">
    <citation type="submission" date="2019-02" db="EMBL/GenBank/DDBJ databases">
        <title>Deep-cultivation of Planctomycetes and their phenomic and genomic characterization uncovers novel biology.</title>
        <authorList>
            <person name="Wiegand S."/>
            <person name="Jogler M."/>
            <person name="Boedeker C."/>
            <person name="Pinto D."/>
            <person name="Vollmers J."/>
            <person name="Rivas-Marin E."/>
            <person name="Kohn T."/>
            <person name="Peeters S.H."/>
            <person name="Heuer A."/>
            <person name="Rast P."/>
            <person name="Oberbeckmann S."/>
            <person name="Bunk B."/>
            <person name="Jeske O."/>
            <person name="Meyerdierks A."/>
            <person name="Storesund J.E."/>
            <person name="Kallscheuer N."/>
            <person name="Luecker S."/>
            <person name="Lage O.M."/>
            <person name="Pohl T."/>
            <person name="Merkel B.J."/>
            <person name="Hornburger P."/>
            <person name="Mueller R.-W."/>
            <person name="Bruemmer F."/>
            <person name="Labrenz M."/>
            <person name="Spormann A.M."/>
            <person name="Op den Camp H."/>
            <person name="Overmann J."/>
            <person name="Amann R."/>
            <person name="Jetten M.S.M."/>
            <person name="Mascher T."/>
            <person name="Medema M.H."/>
            <person name="Devos D.P."/>
            <person name="Kaster A.-K."/>
            <person name="Ovreas L."/>
            <person name="Rohde M."/>
            <person name="Galperin M.Y."/>
            <person name="Jogler C."/>
        </authorList>
    </citation>
    <scope>NUCLEOTIDE SEQUENCE [LARGE SCALE GENOMIC DNA]</scope>
    <source>
        <strain evidence="2 3">HG15A2</strain>
    </source>
</reference>
<feature type="region of interest" description="Disordered" evidence="1">
    <location>
        <begin position="151"/>
        <end position="170"/>
    </location>
</feature>
<keyword evidence="3" id="KW-1185">Reference proteome</keyword>
<dbReference type="AlphaFoldDB" id="A0A517MPM8"/>
<gene>
    <name evidence="2" type="ORF">HG15A2_00960</name>
</gene>
<proteinExistence type="predicted"/>
<dbReference type="KEGG" id="amob:HG15A2_00960"/>
<organism evidence="2 3">
    <name type="scientific">Adhaeretor mobilis</name>
    <dbReference type="NCBI Taxonomy" id="1930276"/>
    <lineage>
        <taxon>Bacteria</taxon>
        <taxon>Pseudomonadati</taxon>
        <taxon>Planctomycetota</taxon>
        <taxon>Planctomycetia</taxon>
        <taxon>Pirellulales</taxon>
        <taxon>Lacipirellulaceae</taxon>
        <taxon>Adhaeretor</taxon>
    </lineage>
</organism>
<evidence type="ECO:0000313" key="2">
    <source>
        <dbReference type="EMBL" id="QDS96838.1"/>
    </source>
</evidence>
<evidence type="ECO:0000313" key="3">
    <source>
        <dbReference type="Proteomes" id="UP000319852"/>
    </source>
</evidence>
<dbReference type="EMBL" id="CP036263">
    <property type="protein sequence ID" value="QDS96838.1"/>
    <property type="molecule type" value="Genomic_DNA"/>
</dbReference>
<sequence>MRQLSGGDLGTIHKQGEPRSEPNNIAGSPKAHNGQRRGRKEEGGTKNSAKGGVSKGDFWGSLRIMPNQPPAILPSSATPAGHDSTHEKTAGVLREKSPAEQLSTANVMWIYARSLISRALRSEYPDWAQGQIDNNESPINYLHLGHVAALGPTRPAQPARGSPRTKIQSH</sequence>
<name>A0A517MPM8_9BACT</name>
<accession>A0A517MPM8</accession>
<dbReference type="Proteomes" id="UP000319852">
    <property type="component" value="Chromosome"/>
</dbReference>